<reference evidence="3" key="1">
    <citation type="journal article" date="2019" name="Int. J. Syst. Evol. Microbiol.">
        <title>The Global Catalogue of Microorganisms (GCM) 10K type strain sequencing project: providing services to taxonomists for standard genome sequencing and annotation.</title>
        <authorList>
            <consortium name="The Broad Institute Genomics Platform"/>
            <consortium name="The Broad Institute Genome Sequencing Center for Infectious Disease"/>
            <person name="Wu L."/>
            <person name="Ma J."/>
        </authorList>
    </citation>
    <scope>NUCLEOTIDE SEQUENCE [LARGE SCALE GENOMIC DNA]</scope>
    <source>
        <strain evidence="3">JCM 31696</strain>
    </source>
</reference>
<protein>
    <submittedName>
        <fullName evidence="2">AMP-binding protein</fullName>
    </submittedName>
</protein>
<gene>
    <name evidence="2" type="ORF">ACFQ07_06360</name>
</gene>
<dbReference type="Pfam" id="PF00501">
    <property type="entry name" value="AMP-binding"/>
    <property type="match status" value="1"/>
</dbReference>
<evidence type="ECO:0000313" key="3">
    <source>
        <dbReference type="Proteomes" id="UP001597083"/>
    </source>
</evidence>
<evidence type="ECO:0000313" key="2">
    <source>
        <dbReference type="EMBL" id="MFD0851834.1"/>
    </source>
</evidence>
<proteinExistence type="predicted"/>
<keyword evidence="3" id="KW-1185">Reference proteome</keyword>
<feature type="non-terminal residue" evidence="2">
    <location>
        <position position="181"/>
    </location>
</feature>
<feature type="non-terminal residue" evidence="2">
    <location>
        <position position="1"/>
    </location>
</feature>
<dbReference type="Proteomes" id="UP001597083">
    <property type="component" value="Unassembled WGS sequence"/>
</dbReference>
<evidence type="ECO:0000259" key="1">
    <source>
        <dbReference type="Pfam" id="PF00501"/>
    </source>
</evidence>
<feature type="domain" description="AMP-dependent synthetase/ligase" evidence="1">
    <location>
        <begin position="32"/>
        <end position="181"/>
    </location>
</feature>
<dbReference type="SUPFAM" id="SSF56801">
    <property type="entry name" value="Acetyl-CoA synthetase-like"/>
    <property type="match status" value="1"/>
</dbReference>
<accession>A0ABW3CBK1</accession>
<dbReference type="InterPro" id="IPR042099">
    <property type="entry name" value="ANL_N_sf"/>
</dbReference>
<dbReference type="EMBL" id="JBHTIR010000825">
    <property type="protein sequence ID" value="MFD0851834.1"/>
    <property type="molecule type" value="Genomic_DNA"/>
</dbReference>
<dbReference type="InterPro" id="IPR000873">
    <property type="entry name" value="AMP-dep_synth/lig_dom"/>
</dbReference>
<dbReference type="PANTHER" id="PTHR24096:SF323">
    <property type="entry name" value="BLR3536 PROTEIN"/>
    <property type="match status" value="1"/>
</dbReference>
<dbReference type="Gene3D" id="3.40.50.12780">
    <property type="entry name" value="N-terminal domain of ligase-like"/>
    <property type="match status" value="1"/>
</dbReference>
<dbReference type="PANTHER" id="PTHR24096">
    <property type="entry name" value="LONG-CHAIN-FATTY-ACID--COA LIGASE"/>
    <property type="match status" value="1"/>
</dbReference>
<name>A0ABW3CBK1_9ACTN</name>
<sequence length="181" mass="20189">GVVVPPTDLGPEEDANGWVPPFATAFDFVPFEGVHLVTGPLYHRGPGIWALVTLHLGHTIVLMSKFDPAKMLELIDRHKVTSSHIVPTVFLRMLQIPEERRARYDTSSLQQILHAAAPCPVHVKRAMIDWLGPVLWEYYGSTEGGGTMVRPEEFQAHPGSVGRPWPGAKIRITDEHRRPLP</sequence>
<organism evidence="2 3">
    <name type="scientific">Actinomadura adrarensis</name>
    <dbReference type="NCBI Taxonomy" id="1819600"/>
    <lineage>
        <taxon>Bacteria</taxon>
        <taxon>Bacillati</taxon>
        <taxon>Actinomycetota</taxon>
        <taxon>Actinomycetes</taxon>
        <taxon>Streptosporangiales</taxon>
        <taxon>Thermomonosporaceae</taxon>
        <taxon>Actinomadura</taxon>
    </lineage>
</organism>
<comment type="caution">
    <text evidence="2">The sequence shown here is derived from an EMBL/GenBank/DDBJ whole genome shotgun (WGS) entry which is preliminary data.</text>
</comment>